<keyword evidence="2" id="KW-0964">Secreted</keyword>
<sequence>MSHGSTGRGGVLAPRSRLYQGPFGRLFPQLPPWAPPGLSEANITEHLLELARTQMVEAPGKTPSEVIADSDLSNQLDAEFDSEIPAGYTYFGQFVDHDITFDPASSLMRRNDPEGLLNHRTPRLDLDNIYGHGRANSPYLFDQQDPDKMLIGSIEGSNLPDLPRTHPLNSQGRAMIGDMRNDENAIVCQLQLAFLLAHNTLVDRARSAGLPDPFEAAARTLRWLYQYVVWHDFIKRITQPKIWQDALRHEDCPDGRSEWSIGLGSIYNWKHQPFMPVEFSVAAYRFGHSMVRNAYQTNQPHRGFGNFAPLFDNTGAADPDDLRGFRPMKPGNSIQWDWFLDMESSTGPFPQLARKIDTKLANALTALHEAEAGSNLNILGFRNLLRGWRFDLPSGTAVATALGFTPLDIPPERDALWFYILSEAEDGGGNRLGQVGSVILCATFAGLLKGDPQCWMNIDPRWTPDKDPLLQANDKRDSDDWEVSAIIRLSGLPVAGDDFN</sequence>
<dbReference type="InterPro" id="IPR010255">
    <property type="entry name" value="Haem_peroxidase_sf"/>
</dbReference>
<dbReference type="EMBL" id="JBHSCW010000015">
    <property type="protein sequence ID" value="MFC4353407.1"/>
    <property type="molecule type" value="Genomic_DNA"/>
</dbReference>
<protein>
    <submittedName>
        <fullName evidence="4">Peroxidase family protein</fullName>
    </submittedName>
</protein>
<comment type="caution">
    <text evidence="4">The sequence shown here is derived from an EMBL/GenBank/DDBJ whole genome shotgun (WGS) entry which is preliminary data.</text>
</comment>
<dbReference type="InterPro" id="IPR019791">
    <property type="entry name" value="Haem_peroxidase_animal"/>
</dbReference>
<dbReference type="Proteomes" id="UP001595799">
    <property type="component" value="Unassembled WGS sequence"/>
</dbReference>
<dbReference type="RefSeq" id="WP_382423783.1">
    <property type="nucleotide sequence ID" value="NZ_JBHSCW010000015.1"/>
</dbReference>
<dbReference type="SUPFAM" id="SSF48113">
    <property type="entry name" value="Heme-dependent peroxidases"/>
    <property type="match status" value="1"/>
</dbReference>
<keyword evidence="4" id="KW-0575">Peroxidase</keyword>
<reference evidence="5" key="1">
    <citation type="journal article" date="2019" name="Int. J. Syst. Evol. Microbiol.">
        <title>The Global Catalogue of Microorganisms (GCM) 10K type strain sequencing project: providing services to taxonomists for standard genome sequencing and annotation.</title>
        <authorList>
            <consortium name="The Broad Institute Genomics Platform"/>
            <consortium name="The Broad Institute Genome Sequencing Center for Infectious Disease"/>
            <person name="Wu L."/>
            <person name="Ma J."/>
        </authorList>
    </citation>
    <scope>NUCLEOTIDE SEQUENCE [LARGE SCALE GENOMIC DNA]</scope>
    <source>
        <strain evidence="5">CECT 8472</strain>
    </source>
</reference>
<evidence type="ECO:0000313" key="5">
    <source>
        <dbReference type="Proteomes" id="UP001595799"/>
    </source>
</evidence>
<dbReference type="PANTHER" id="PTHR11475">
    <property type="entry name" value="OXIDASE/PEROXIDASE"/>
    <property type="match status" value="1"/>
</dbReference>
<comment type="subcellular location">
    <subcellularLocation>
        <location evidence="1">Secreted</location>
    </subcellularLocation>
</comment>
<keyword evidence="4" id="KW-0560">Oxidoreductase</keyword>
<proteinExistence type="predicted"/>
<dbReference type="InterPro" id="IPR037120">
    <property type="entry name" value="Haem_peroxidase_sf_animal"/>
</dbReference>
<evidence type="ECO:0000256" key="1">
    <source>
        <dbReference type="ARBA" id="ARBA00004613"/>
    </source>
</evidence>
<organism evidence="4 5">
    <name type="scientific">Fodinicurvata halophila</name>
    <dbReference type="NCBI Taxonomy" id="1419723"/>
    <lineage>
        <taxon>Bacteria</taxon>
        <taxon>Pseudomonadati</taxon>
        <taxon>Pseudomonadota</taxon>
        <taxon>Alphaproteobacteria</taxon>
        <taxon>Rhodospirillales</taxon>
        <taxon>Rhodovibrionaceae</taxon>
        <taxon>Fodinicurvata</taxon>
    </lineage>
</organism>
<name>A0ABV8UQ36_9PROT</name>
<gene>
    <name evidence="4" type="ORF">ACFOW6_17835</name>
</gene>
<evidence type="ECO:0000313" key="4">
    <source>
        <dbReference type="EMBL" id="MFC4353407.1"/>
    </source>
</evidence>
<evidence type="ECO:0000256" key="3">
    <source>
        <dbReference type="ARBA" id="ARBA00023180"/>
    </source>
</evidence>
<dbReference type="GO" id="GO:0004601">
    <property type="term" value="F:peroxidase activity"/>
    <property type="evidence" value="ECO:0007669"/>
    <property type="project" value="UniProtKB-KW"/>
</dbReference>
<keyword evidence="5" id="KW-1185">Reference proteome</keyword>
<dbReference type="PANTHER" id="PTHR11475:SF4">
    <property type="entry name" value="CHORION PEROXIDASE"/>
    <property type="match status" value="1"/>
</dbReference>
<accession>A0ABV8UQ36</accession>
<dbReference type="Pfam" id="PF03098">
    <property type="entry name" value="An_peroxidase"/>
    <property type="match status" value="1"/>
</dbReference>
<keyword evidence="3" id="KW-0325">Glycoprotein</keyword>
<evidence type="ECO:0000256" key="2">
    <source>
        <dbReference type="ARBA" id="ARBA00022525"/>
    </source>
</evidence>
<dbReference type="Gene3D" id="1.10.640.10">
    <property type="entry name" value="Haem peroxidase domain superfamily, animal type"/>
    <property type="match status" value="1"/>
</dbReference>